<dbReference type="Proteomes" id="UP000181951">
    <property type="component" value="Unassembled WGS sequence"/>
</dbReference>
<dbReference type="RefSeq" id="WP_069462514.1">
    <property type="nucleotide sequence ID" value="NZ_FODD01000015.1"/>
</dbReference>
<dbReference type="Gene3D" id="2.120.10.80">
    <property type="entry name" value="Kelch-type beta propeller"/>
    <property type="match status" value="1"/>
</dbReference>
<dbReference type="Gene3D" id="2.60.120.260">
    <property type="entry name" value="Galactose-binding domain-like"/>
    <property type="match status" value="1"/>
</dbReference>
<gene>
    <name evidence="1" type="ORF">SAMN05216267_1015103</name>
</gene>
<keyword evidence="2" id="KW-1185">Reference proteome</keyword>
<accession>A0A1H8L8Z3</accession>
<dbReference type="STRING" id="310780.SAMN05216267_1015103"/>
<dbReference type="AlphaFoldDB" id="A0A1H8L8Z3"/>
<name>A0A1H8L8Z3_9ACTN</name>
<dbReference type="InterPro" id="IPR008979">
    <property type="entry name" value="Galactose-bd-like_sf"/>
</dbReference>
<proteinExistence type="predicted"/>
<dbReference type="InterPro" id="IPR015915">
    <property type="entry name" value="Kelch-typ_b-propeller"/>
</dbReference>
<sequence>MPTPPPSSAAQNGLAGDLNATMTAAQVGQELGTHKFNVLYQGNAIVTPGGGLSFTWTNYGDNNDLDQPFVMPAGSTAIGRVVLPMLPSGDAADVHVSLYTDSGGSPNLAAGALASTLIPAQQINALSAPFGLADAGPLAKPSNNVMYAATGISAQQPWAVQAGGSNGTSTHPQTCVAGNNVIFVGGYDATVTSHPSTGVVVTAAIDSSTVSPPVAQPSLPQPAQDGALAVTSDTVIFTGGNYTPTVGSTGGLTNTWTASWDPNTGVIGAWSSQTPIPAAIALHASVTYNDSFVYIAGGEDISVNVQKKVWKASISNGQVGSWVAQGNLPIAVISPAMAVIGNWMVVAGGSDQSGTVRTEVYYAGINSDGSLGPWKQAPDMPLPFASFNNGQTFSTPNALVTWGGQSNPMFFSDAVQVLTVDADGPADKWTLSHIPTGGENNVVAPFDIEDGTFSVLDINPNPGGIAYYTTSELVPVPYLSVPLPVSGLTSGTTYHVVIRQSRSSNSGSVAFGLLNGTPLPLAARTHARYTTGSWASVGAGMSVPMSVFDASTSASPIVLHTWEAIPSSDYPDFPSPATQTWVTGYQGDPSVIIGHCASVAVLNAALNVNPTFTTGVSPWTGHNGATITQSNAQTHGGLPFSGLLTPNGTTANPFVESEMFSVTPAAYYLVAGWAYSSNGATFSMSANWYDASSAYISTSSHSVSVPAATWTFVSNVFTSPAGAAFAAIVPTHVGTPTSANTTYLSNVAMLVYPAEAPQIASVQQVLYDPTTLLASATVLL</sequence>
<protein>
    <submittedName>
        <fullName evidence="1">Uncharacterized protein</fullName>
    </submittedName>
</protein>
<dbReference type="SUPFAM" id="SSF49785">
    <property type="entry name" value="Galactose-binding domain-like"/>
    <property type="match status" value="1"/>
</dbReference>
<organism evidence="1 2">
    <name type="scientific">Actinacidiphila rubida</name>
    <dbReference type="NCBI Taxonomy" id="310780"/>
    <lineage>
        <taxon>Bacteria</taxon>
        <taxon>Bacillati</taxon>
        <taxon>Actinomycetota</taxon>
        <taxon>Actinomycetes</taxon>
        <taxon>Kitasatosporales</taxon>
        <taxon>Streptomycetaceae</taxon>
        <taxon>Actinacidiphila</taxon>
    </lineage>
</organism>
<dbReference type="OrthoDB" id="4294785at2"/>
<reference evidence="1 2" key="1">
    <citation type="submission" date="2016-10" db="EMBL/GenBank/DDBJ databases">
        <authorList>
            <person name="de Groot N.N."/>
        </authorList>
    </citation>
    <scope>NUCLEOTIDE SEQUENCE [LARGE SCALE GENOMIC DNA]</scope>
    <source>
        <strain evidence="1 2">CGMCC 4.2026</strain>
    </source>
</reference>
<dbReference type="EMBL" id="FODD01000015">
    <property type="protein sequence ID" value="SEO01539.1"/>
    <property type="molecule type" value="Genomic_DNA"/>
</dbReference>
<dbReference type="SUPFAM" id="SSF117281">
    <property type="entry name" value="Kelch motif"/>
    <property type="match status" value="1"/>
</dbReference>
<evidence type="ECO:0000313" key="2">
    <source>
        <dbReference type="Proteomes" id="UP000181951"/>
    </source>
</evidence>
<evidence type="ECO:0000313" key="1">
    <source>
        <dbReference type="EMBL" id="SEO01539.1"/>
    </source>
</evidence>